<dbReference type="EMBL" id="KV875095">
    <property type="protein sequence ID" value="OIW31934.1"/>
    <property type="molecule type" value="Genomic_DNA"/>
</dbReference>
<keyword evidence="2" id="KW-1185">Reference proteome</keyword>
<gene>
    <name evidence="1" type="ORF">CONLIGDRAFT_678379</name>
</gene>
<dbReference type="Proteomes" id="UP000182658">
    <property type="component" value="Unassembled WGS sequence"/>
</dbReference>
<sequence length="487" mass="56446">MEDYKTINDWHLSSPWAYRKAMEELSTAFQELSVGRIHELESSVGRTLGIIANLFRSTPIPDEPSTWGSQITTSLEQEGLEFDTFIQRWFVYYLSGKGTNSKPVPLPRALEVIFRLCPTTSELYSKTRAVYRAGIALAVLTKSEVHFRYYAVRALRLEESIKQDTTHSSLEPFQSRRLFAVAHMNFALAEASEGQWKSALDYLYKATLLHKARKGGLSVSRIRPELMSTRQDLFEVYYHVTLVLLRLAENPSPDDPYDEMFWLYDDAKRAHELARTQLQPRPSNHDRRMVQLDHAMVRICLSRLLTMGSPRRSLPYYDGPVDRKRDMDSSLRSFFIAWLGCRRLFDGNHRWTASCDYIRAWLHVLAGQSCTAVCNALKSATGHLRGCPSLRRDYTRAAFLYSRCLRAMKKDAEADTWLARSVVTYNLLRPDDQRDETSLKWKDIHGLVVYEYLDSLDVEFGDYNNDGYMESWFEPETEPEPEEMFAR</sequence>
<accession>A0A1J7IWR6</accession>
<evidence type="ECO:0000313" key="1">
    <source>
        <dbReference type="EMBL" id="OIW31934.1"/>
    </source>
</evidence>
<dbReference type="OrthoDB" id="10464862at2759"/>
<dbReference type="AlphaFoldDB" id="A0A1J7IWR6"/>
<organism evidence="1 2">
    <name type="scientific">Coniochaeta ligniaria NRRL 30616</name>
    <dbReference type="NCBI Taxonomy" id="1408157"/>
    <lineage>
        <taxon>Eukaryota</taxon>
        <taxon>Fungi</taxon>
        <taxon>Dikarya</taxon>
        <taxon>Ascomycota</taxon>
        <taxon>Pezizomycotina</taxon>
        <taxon>Sordariomycetes</taxon>
        <taxon>Sordariomycetidae</taxon>
        <taxon>Coniochaetales</taxon>
        <taxon>Coniochaetaceae</taxon>
        <taxon>Coniochaeta</taxon>
    </lineage>
</organism>
<reference evidence="1 2" key="1">
    <citation type="submission" date="2016-10" db="EMBL/GenBank/DDBJ databases">
        <title>Draft genome sequence of Coniochaeta ligniaria NRRL30616, a lignocellulolytic fungus for bioabatement of inhibitors in plant biomass hydrolysates.</title>
        <authorList>
            <consortium name="DOE Joint Genome Institute"/>
            <person name="Jimenez D.J."/>
            <person name="Hector R.E."/>
            <person name="Riley R."/>
            <person name="Sun H."/>
            <person name="Grigoriev I.V."/>
            <person name="Van Elsas J.D."/>
            <person name="Nichols N.N."/>
        </authorList>
    </citation>
    <scope>NUCLEOTIDE SEQUENCE [LARGE SCALE GENOMIC DNA]</scope>
    <source>
        <strain evidence="1 2">NRRL 30616</strain>
    </source>
</reference>
<dbReference type="InParanoid" id="A0A1J7IWR6"/>
<evidence type="ECO:0000313" key="2">
    <source>
        <dbReference type="Proteomes" id="UP000182658"/>
    </source>
</evidence>
<name>A0A1J7IWR6_9PEZI</name>
<protein>
    <submittedName>
        <fullName evidence="1">Uncharacterized protein</fullName>
    </submittedName>
</protein>
<proteinExistence type="predicted"/>